<evidence type="ECO:0000256" key="7">
    <source>
        <dbReference type="ARBA" id="ARBA00023242"/>
    </source>
</evidence>
<keyword evidence="6" id="KW-0804">Transcription</keyword>
<dbReference type="InterPro" id="IPR036236">
    <property type="entry name" value="Znf_C2H2_sf"/>
</dbReference>
<dbReference type="EMBL" id="JACGWO010000001">
    <property type="protein sequence ID" value="KAK4441602.1"/>
    <property type="molecule type" value="Genomic_DNA"/>
</dbReference>
<reference evidence="11" key="2">
    <citation type="journal article" date="2024" name="Plant">
        <title>Genomic evolution and insights into agronomic trait innovations of Sesamum species.</title>
        <authorList>
            <person name="Miao H."/>
            <person name="Wang L."/>
            <person name="Qu L."/>
            <person name="Liu H."/>
            <person name="Sun Y."/>
            <person name="Le M."/>
            <person name="Wang Q."/>
            <person name="Wei S."/>
            <person name="Zheng Y."/>
            <person name="Lin W."/>
            <person name="Duan Y."/>
            <person name="Cao H."/>
            <person name="Xiong S."/>
            <person name="Wang X."/>
            <person name="Wei L."/>
            <person name="Li C."/>
            <person name="Ma Q."/>
            <person name="Ju M."/>
            <person name="Zhao R."/>
            <person name="Li G."/>
            <person name="Mu C."/>
            <person name="Tian Q."/>
            <person name="Mei H."/>
            <person name="Zhang T."/>
            <person name="Gao T."/>
            <person name="Zhang H."/>
        </authorList>
    </citation>
    <scope>NUCLEOTIDE SEQUENCE</scope>
    <source>
        <strain evidence="11">3651</strain>
    </source>
</reference>
<evidence type="ECO:0000313" key="11">
    <source>
        <dbReference type="EMBL" id="KAK4441602.1"/>
    </source>
</evidence>
<comment type="caution">
    <text evidence="11">The sequence shown here is derived from an EMBL/GenBank/DDBJ whole genome shotgun (WGS) entry which is preliminary data.</text>
</comment>
<keyword evidence="12" id="KW-1185">Reference proteome</keyword>
<sequence>MEYKYEESWKKWCEEDEDKDDVGGGGVGCLYECVFCKRGFNTAQALGGHMNIHRRHRRFGSNVNNLSSTEQQQNHDVVPRMFHHHTHTPASTVDQPLHHHDLVCHDDHQPGSSLSAYFPASSSASTTVIRPSYRRYFPDQQHCNDDGDDDQKQPENDLVVPDHCPELEEKRQMIVSQEQELDLELRLGYHS</sequence>
<evidence type="ECO:0000256" key="3">
    <source>
        <dbReference type="ARBA" id="ARBA00022771"/>
    </source>
</evidence>
<dbReference type="Gene3D" id="3.30.160.60">
    <property type="entry name" value="Classic Zinc Finger"/>
    <property type="match status" value="1"/>
</dbReference>
<organism evidence="11 12">
    <name type="scientific">Sesamum alatum</name>
    <dbReference type="NCBI Taxonomy" id="300844"/>
    <lineage>
        <taxon>Eukaryota</taxon>
        <taxon>Viridiplantae</taxon>
        <taxon>Streptophyta</taxon>
        <taxon>Embryophyta</taxon>
        <taxon>Tracheophyta</taxon>
        <taxon>Spermatophyta</taxon>
        <taxon>Magnoliopsida</taxon>
        <taxon>eudicotyledons</taxon>
        <taxon>Gunneridae</taxon>
        <taxon>Pentapetalae</taxon>
        <taxon>asterids</taxon>
        <taxon>lamiids</taxon>
        <taxon>Lamiales</taxon>
        <taxon>Pedaliaceae</taxon>
        <taxon>Sesamum</taxon>
    </lineage>
</organism>
<evidence type="ECO:0000256" key="2">
    <source>
        <dbReference type="ARBA" id="ARBA00022723"/>
    </source>
</evidence>
<dbReference type="GO" id="GO:0005634">
    <property type="term" value="C:nucleus"/>
    <property type="evidence" value="ECO:0007669"/>
    <property type="project" value="UniProtKB-SubCell"/>
</dbReference>
<dbReference type="PROSITE" id="PS00028">
    <property type="entry name" value="ZINC_FINGER_C2H2_1"/>
    <property type="match status" value="1"/>
</dbReference>
<evidence type="ECO:0000313" key="12">
    <source>
        <dbReference type="Proteomes" id="UP001293254"/>
    </source>
</evidence>
<evidence type="ECO:0000256" key="5">
    <source>
        <dbReference type="ARBA" id="ARBA00023015"/>
    </source>
</evidence>
<dbReference type="PANTHER" id="PTHR45801:SF117">
    <property type="entry name" value="OS07G0417400 PROTEIN"/>
    <property type="match status" value="1"/>
</dbReference>
<comment type="subcellular location">
    <subcellularLocation>
        <location evidence="1">Nucleus</location>
    </subcellularLocation>
</comment>
<evidence type="ECO:0000256" key="4">
    <source>
        <dbReference type="ARBA" id="ARBA00022833"/>
    </source>
</evidence>
<evidence type="ECO:0000256" key="1">
    <source>
        <dbReference type="ARBA" id="ARBA00004123"/>
    </source>
</evidence>
<dbReference type="PROSITE" id="PS50157">
    <property type="entry name" value="ZINC_FINGER_C2H2_2"/>
    <property type="match status" value="1"/>
</dbReference>
<dbReference type="AlphaFoldDB" id="A0AAE2D0L6"/>
<keyword evidence="4" id="KW-0862">Zinc</keyword>
<feature type="region of interest" description="Disordered" evidence="9">
    <location>
        <begin position="138"/>
        <end position="160"/>
    </location>
</feature>
<dbReference type="GO" id="GO:0008270">
    <property type="term" value="F:zinc ion binding"/>
    <property type="evidence" value="ECO:0007669"/>
    <property type="project" value="UniProtKB-KW"/>
</dbReference>
<keyword evidence="2" id="KW-0479">Metal-binding</keyword>
<protein>
    <submittedName>
        <fullName evidence="11">Transcriptional regulator RABBIT EARS</fullName>
    </submittedName>
</protein>
<evidence type="ECO:0000256" key="6">
    <source>
        <dbReference type="ARBA" id="ARBA00023163"/>
    </source>
</evidence>
<keyword evidence="7" id="KW-0539">Nucleus</keyword>
<keyword evidence="5" id="KW-0805">Transcription regulation</keyword>
<dbReference type="Pfam" id="PF13912">
    <property type="entry name" value="zf-C2H2_6"/>
    <property type="match status" value="1"/>
</dbReference>
<dbReference type="SUPFAM" id="SSF57667">
    <property type="entry name" value="beta-beta-alpha zinc fingers"/>
    <property type="match status" value="1"/>
</dbReference>
<feature type="compositionally biased region" description="Basic and acidic residues" evidence="9">
    <location>
        <begin position="142"/>
        <end position="155"/>
    </location>
</feature>
<evidence type="ECO:0000256" key="8">
    <source>
        <dbReference type="PROSITE-ProRule" id="PRU00042"/>
    </source>
</evidence>
<name>A0AAE2D0L6_9LAMI</name>
<dbReference type="InterPro" id="IPR013087">
    <property type="entry name" value="Znf_C2H2_type"/>
</dbReference>
<dbReference type="InterPro" id="IPR052426">
    <property type="entry name" value="Plant_dev_regulator"/>
</dbReference>
<gene>
    <name evidence="11" type="ORF">Salat_0495100</name>
</gene>
<feature type="domain" description="C2H2-type" evidence="10">
    <location>
        <begin position="31"/>
        <end position="58"/>
    </location>
</feature>
<keyword evidence="3 8" id="KW-0863">Zinc-finger</keyword>
<evidence type="ECO:0000259" key="10">
    <source>
        <dbReference type="PROSITE" id="PS50157"/>
    </source>
</evidence>
<dbReference type="Proteomes" id="UP001293254">
    <property type="component" value="Unassembled WGS sequence"/>
</dbReference>
<reference evidence="11" key="1">
    <citation type="submission" date="2020-06" db="EMBL/GenBank/DDBJ databases">
        <authorList>
            <person name="Li T."/>
            <person name="Hu X."/>
            <person name="Zhang T."/>
            <person name="Song X."/>
            <person name="Zhang H."/>
            <person name="Dai N."/>
            <person name="Sheng W."/>
            <person name="Hou X."/>
            <person name="Wei L."/>
        </authorList>
    </citation>
    <scope>NUCLEOTIDE SEQUENCE</scope>
    <source>
        <strain evidence="11">3651</strain>
        <tissue evidence="11">Leaf</tissue>
    </source>
</reference>
<proteinExistence type="predicted"/>
<dbReference type="PANTHER" id="PTHR45801">
    <property type="entry name" value="OS07G0101800 PROTEIN"/>
    <property type="match status" value="1"/>
</dbReference>
<evidence type="ECO:0000256" key="9">
    <source>
        <dbReference type="SAM" id="MobiDB-lite"/>
    </source>
</evidence>
<accession>A0AAE2D0L6</accession>